<reference evidence="1" key="2">
    <citation type="journal article" date="2015" name="Fish Shellfish Immunol.">
        <title>Early steps in the European eel (Anguilla anguilla)-Vibrio vulnificus interaction in the gills: Role of the RtxA13 toxin.</title>
        <authorList>
            <person name="Callol A."/>
            <person name="Pajuelo D."/>
            <person name="Ebbesson L."/>
            <person name="Teles M."/>
            <person name="MacKenzie S."/>
            <person name="Amaro C."/>
        </authorList>
    </citation>
    <scope>NUCLEOTIDE SEQUENCE</scope>
</reference>
<proteinExistence type="predicted"/>
<name>A0A0E9P9T7_ANGAN</name>
<evidence type="ECO:0000313" key="1">
    <source>
        <dbReference type="EMBL" id="JAH01254.1"/>
    </source>
</evidence>
<accession>A0A0E9P9T7</accession>
<dbReference type="AlphaFoldDB" id="A0A0E9P9T7"/>
<dbReference type="EMBL" id="GBXM01107323">
    <property type="protein sequence ID" value="JAH01254.1"/>
    <property type="molecule type" value="Transcribed_RNA"/>
</dbReference>
<sequence>MTTSHDGFQLDSYTQVCNASVAALPRVQQAKPVKH</sequence>
<organism evidence="1">
    <name type="scientific">Anguilla anguilla</name>
    <name type="common">European freshwater eel</name>
    <name type="synonym">Muraena anguilla</name>
    <dbReference type="NCBI Taxonomy" id="7936"/>
    <lineage>
        <taxon>Eukaryota</taxon>
        <taxon>Metazoa</taxon>
        <taxon>Chordata</taxon>
        <taxon>Craniata</taxon>
        <taxon>Vertebrata</taxon>
        <taxon>Euteleostomi</taxon>
        <taxon>Actinopterygii</taxon>
        <taxon>Neopterygii</taxon>
        <taxon>Teleostei</taxon>
        <taxon>Anguilliformes</taxon>
        <taxon>Anguillidae</taxon>
        <taxon>Anguilla</taxon>
    </lineage>
</organism>
<reference evidence="1" key="1">
    <citation type="submission" date="2014-11" db="EMBL/GenBank/DDBJ databases">
        <authorList>
            <person name="Amaro Gonzalez C."/>
        </authorList>
    </citation>
    <scope>NUCLEOTIDE SEQUENCE</scope>
</reference>
<protein>
    <submittedName>
        <fullName evidence="1">Uncharacterized protein</fullName>
    </submittedName>
</protein>